<keyword evidence="1" id="KW-1133">Transmembrane helix</keyword>
<sequence>MNLAFFVCVPILLFVIVMISLDLIYQDKQSFSGTLTEKRYNKILVTNPQGDKFVYRLPNEQFEHIDEGAQIELLYYKRTKTVTHIKSNPIEMEEDYCI</sequence>
<dbReference type="AlphaFoldDB" id="A0A371PLD5"/>
<comment type="caution">
    <text evidence="2">The sequence shown here is derived from an EMBL/GenBank/DDBJ whole genome shotgun (WGS) entry which is preliminary data.</text>
</comment>
<reference evidence="2 3" key="1">
    <citation type="submission" date="2018-08" db="EMBL/GenBank/DDBJ databases">
        <title>Paenibacillus sp. M4BSY-1, whole genome shotgun sequence.</title>
        <authorList>
            <person name="Tuo L."/>
        </authorList>
    </citation>
    <scope>NUCLEOTIDE SEQUENCE [LARGE SCALE GENOMIC DNA]</scope>
    <source>
        <strain evidence="2 3">M4BSY-1</strain>
    </source>
</reference>
<keyword evidence="1" id="KW-0472">Membrane</keyword>
<evidence type="ECO:0000313" key="2">
    <source>
        <dbReference type="EMBL" id="REK77020.1"/>
    </source>
</evidence>
<accession>A0A371PLD5</accession>
<name>A0A371PLD5_9BACL</name>
<keyword evidence="3" id="KW-1185">Reference proteome</keyword>
<protein>
    <submittedName>
        <fullName evidence="2">Uncharacterized protein</fullName>
    </submittedName>
</protein>
<organism evidence="2 3">
    <name type="scientific">Paenibacillus paeoniae</name>
    <dbReference type="NCBI Taxonomy" id="2292705"/>
    <lineage>
        <taxon>Bacteria</taxon>
        <taxon>Bacillati</taxon>
        <taxon>Bacillota</taxon>
        <taxon>Bacilli</taxon>
        <taxon>Bacillales</taxon>
        <taxon>Paenibacillaceae</taxon>
        <taxon>Paenibacillus</taxon>
    </lineage>
</organism>
<proteinExistence type="predicted"/>
<evidence type="ECO:0000256" key="1">
    <source>
        <dbReference type="SAM" id="Phobius"/>
    </source>
</evidence>
<keyword evidence="1" id="KW-0812">Transmembrane</keyword>
<dbReference type="Proteomes" id="UP000261905">
    <property type="component" value="Unassembled WGS sequence"/>
</dbReference>
<feature type="transmembrane region" description="Helical" evidence="1">
    <location>
        <begin position="6"/>
        <end position="25"/>
    </location>
</feature>
<evidence type="ECO:0000313" key="3">
    <source>
        <dbReference type="Proteomes" id="UP000261905"/>
    </source>
</evidence>
<gene>
    <name evidence="2" type="ORF">DX130_08420</name>
</gene>
<dbReference type="EMBL" id="QUBQ01000001">
    <property type="protein sequence ID" value="REK77020.1"/>
    <property type="molecule type" value="Genomic_DNA"/>
</dbReference>